<evidence type="ECO:0000313" key="4">
    <source>
        <dbReference type="Proteomes" id="UP001500542"/>
    </source>
</evidence>
<dbReference type="Proteomes" id="UP001500542">
    <property type="component" value="Unassembled WGS sequence"/>
</dbReference>
<keyword evidence="4" id="KW-1185">Reference proteome</keyword>
<organism evidence="3 4">
    <name type="scientific">Kribbella koreensis</name>
    <dbReference type="NCBI Taxonomy" id="57909"/>
    <lineage>
        <taxon>Bacteria</taxon>
        <taxon>Bacillati</taxon>
        <taxon>Actinomycetota</taxon>
        <taxon>Actinomycetes</taxon>
        <taxon>Propionibacteriales</taxon>
        <taxon>Kribbellaceae</taxon>
        <taxon>Kribbella</taxon>
    </lineage>
</organism>
<feature type="signal peptide" evidence="2">
    <location>
        <begin position="1"/>
        <end position="31"/>
    </location>
</feature>
<dbReference type="EMBL" id="BAAAHK010000002">
    <property type="protein sequence ID" value="GAA0925496.1"/>
    <property type="molecule type" value="Genomic_DNA"/>
</dbReference>
<accession>A0ABP3ZTP8</accession>
<evidence type="ECO:0000256" key="2">
    <source>
        <dbReference type="SAM" id="SignalP"/>
    </source>
</evidence>
<name>A0ABP3ZTP8_9ACTN</name>
<comment type="caution">
    <text evidence="3">The sequence shown here is derived from an EMBL/GenBank/DDBJ whole genome shotgun (WGS) entry which is preliminary data.</text>
</comment>
<proteinExistence type="predicted"/>
<gene>
    <name evidence="3" type="ORF">GCM10009554_05060</name>
</gene>
<protein>
    <recommendedName>
        <fullName evidence="5">LPXTG-motif cell wall-anchored protein</fullName>
    </recommendedName>
</protein>
<sequence length="234" mass="24237">MRQPVLRTLAVVGVLAAVGLGAGVTAAPAQAHPFGDPQTAAISLDAGRADVVRVRWKVGGLDDLTLLGVALGVLPQSRVMLDGAAFFEPADAMAVGPSAKFSAYLLRQIKVRANGHECAGVVEPPKELAKTGVAVAFTCPEPIAKADITVRTLTDLNPAYRTLATGPNGDRTVYSTDKDTYDWSFGSGTAVTQKRAGRSAAIQLSVVVGGVALVAAVGLVVVRRVRARRQEVAA</sequence>
<reference evidence="4" key="1">
    <citation type="journal article" date="2019" name="Int. J. Syst. Evol. Microbiol.">
        <title>The Global Catalogue of Microorganisms (GCM) 10K type strain sequencing project: providing services to taxonomists for standard genome sequencing and annotation.</title>
        <authorList>
            <consortium name="The Broad Institute Genomics Platform"/>
            <consortium name="The Broad Institute Genome Sequencing Center for Infectious Disease"/>
            <person name="Wu L."/>
            <person name="Ma J."/>
        </authorList>
    </citation>
    <scope>NUCLEOTIDE SEQUENCE [LARGE SCALE GENOMIC DNA]</scope>
    <source>
        <strain evidence="4">JCM 10977</strain>
    </source>
</reference>
<evidence type="ECO:0008006" key="5">
    <source>
        <dbReference type="Google" id="ProtNLM"/>
    </source>
</evidence>
<keyword evidence="1" id="KW-0812">Transmembrane</keyword>
<keyword evidence="2" id="KW-0732">Signal</keyword>
<evidence type="ECO:0000313" key="3">
    <source>
        <dbReference type="EMBL" id="GAA0925496.1"/>
    </source>
</evidence>
<feature type="chain" id="PRO_5046341608" description="LPXTG-motif cell wall-anchored protein" evidence="2">
    <location>
        <begin position="32"/>
        <end position="234"/>
    </location>
</feature>
<keyword evidence="1" id="KW-0472">Membrane</keyword>
<keyword evidence="1" id="KW-1133">Transmembrane helix</keyword>
<feature type="transmembrane region" description="Helical" evidence="1">
    <location>
        <begin position="200"/>
        <end position="222"/>
    </location>
</feature>
<evidence type="ECO:0000256" key="1">
    <source>
        <dbReference type="SAM" id="Phobius"/>
    </source>
</evidence>